<keyword evidence="5" id="KW-1185">Reference proteome</keyword>
<dbReference type="EMBL" id="JAUJEB010000005">
    <property type="protein sequence ID" value="MDN5214859.1"/>
    <property type="molecule type" value="Genomic_DNA"/>
</dbReference>
<evidence type="ECO:0000256" key="2">
    <source>
        <dbReference type="ARBA" id="ARBA00023002"/>
    </source>
</evidence>
<evidence type="ECO:0000256" key="1">
    <source>
        <dbReference type="ARBA" id="ARBA00006484"/>
    </source>
</evidence>
<evidence type="ECO:0000256" key="3">
    <source>
        <dbReference type="RuleBase" id="RU000363"/>
    </source>
</evidence>
<name>A0ABT8LAS5_9BACT</name>
<dbReference type="GO" id="GO:0016491">
    <property type="term" value="F:oxidoreductase activity"/>
    <property type="evidence" value="ECO:0007669"/>
    <property type="project" value="UniProtKB-KW"/>
</dbReference>
<dbReference type="PANTHER" id="PTHR42901">
    <property type="entry name" value="ALCOHOL DEHYDROGENASE"/>
    <property type="match status" value="1"/>
</dbReference>
<comment type="similarity">
    <text evidence="1 3">Belongs to the short-chain dehydrogenases/reductases (SDR) family.</text>
</comment>
<dbReference type="PROSITE" id="PS00061">
    <property type="entry name" value="ADH_SHORT"/>
    <property type="match status" value="1"/>
</dbReference>
<comment type="caution">
    <text evidence="4">The sequence shown here is derived from an EMBL/GenBank/DDBJ whole genome shotgun (WGS) entry which is preliminary data.</text>
</comment>
<dbReference type="RefSeq" id="WP_346760197.1">
    <property type="nucleotide sequence ID" value="NZ_JAUJEB010000005.1"/>
</dbReference>
<gene>
    <name evidence="4" type="ORF">QQ020_22455</name>
</gene>
<organism evidence="4 5">
    <name type="scientific">Agaribacillus aureus</name>
    <dbReference type="NCBI Taxonomy" id="3051825"/>
    <lineage>
        <taxon>Bacteria</taxon>
        <taxon>Pseudomonadati</taxon>
        <taxon>Bacteroidota</taxon>
        <taxon>Cytophagia</taxon>
        <taxon>Cytophagales</taxon>
        <taxon>Splendidivirgaceae</taxon>
        <taxon>Agaribacillus</taxon>
    </lineage>
</organism>
<proteinExistence type="inferred from homology"/>
<evidence type="ECO:0000313" key="5">
    <source>
        <dbReference type="Proteomes" id="UP001172083"/>
    </source>
</evidence>
<dbReference type="PANTHER" id="PTHR42901:SF1">
    <property type="entry name" value="ALCOHOL DEHYDROGENASE"/>
    <property type="match status" value="1"/>
</dbReference>
<dbReference type="PRINTS" id="PR00080">
    <property type="entry name" value="SDRFAMILY"/>
</dbReference>
<dbReference type="InterPro" id="IPR020904">
    <property type="entry name" value="Sc_DH/Rdtase_CS"/>
</dbReference>
<dbReference type="Proteomes" id="UP001172083">
    <property type="component" value="Unassembled WGS sequence"/>
</dbReference>
<protein>
    <submittedName>
        <fullName evidence="4">SDR family oxidoreductase</fullName>
        <ecNumber evidence="4">1.-.-.-</ecNumber>
    </submittedName>
</protein>
<dbReference type="InterPro" id="IPR002347">
    <property type="entry name" value="SDR_fam"/>
</dbReference>
<sequence>MEDKKTALITGASKGLGFALAESLAHKGWNLILNARNAKRLLAAKNHIAGFTNVIAISGDVRDEIHLLQLAEVIEKEQWKLDLVVNNASVLGVSPMKNLLDHPVEDLHTVLHTNMIAPISLLQKLRPHLRKGAKIINVSSDAAVEAYETWGAYGGSKAGLDHMTAILRKENPQYQFYAFDPGDMRTDMYQAAFPGEDISDRPLPSEQAVPAIMTLIENTIPGGRYTSNFSKEQAV</sequence>
<dbReference type="InterPro" id="IPR036291">
    <property type="entry name" value="NAD(P)-bd_dom_sf"/>
</dbReference>
<dbReference type="Pfam" id="PF00106">
    <property type="entry name" value="adh_short"/>
    <property type="match status" value="1"/>
</dbReference>
<keyword evidence="2 4" id="KW-0560">Oxidoreductase</keyword>
<dbReference type="EC" id="1.-.-.-" evidence="4"/>
<dbReference type="CDD" id="cd05233">
    <property type="entry name" value="SDR_c"/>
    <property type="match status" value="1"/>
</dbReference>
<dbReference type="Gene3D" id="3.40.50.720">
    <property type="entry name" value="NAD(P)-binding Rossmann-like Domain"/>
    <property type="match status" value="1"/>
</dbReference>
<dbReference type="PRINTS" id="PR00081">
    <property type="entry name" value="GDHRDH"/>
</dbReference>
<dbReference type="SUPFAM" id="SSF51735">
    <property type="entry name" value="NAD(P)-binding Rossmann-fold domains"/>
    <property type="match status" value="1"/>
</dbReference>
<evidence type="ECO:0000313" key="4">
    <source>
        <dbReference type="EMBL" id="MDN5214859.1"/>
    </source>
</evidence>
<reference evidence="4" key="1">
    <citation type="submission" date="2023-06" db="EMBL/GenBank/DDBJ databases">
        <title>Genomic of Agaribacillus aureum.</title>
        <authorList>
            <person name="Wang G."/>
        </authorList>
    </citation>
    <scope>NUCLEOTIDE SEQUENCE</scope>
    <source>
        <strain evidence="4">BMA12</strain>
    </source>
</reference>
<accession>A0ABT8LAS5</accession>